<reference evidence="5 6" key="1">
    <citation type="submission" date="2018-01" db="EMBL/GenBank/DDBJ databases">
        <authorList>
            <person name="Gaut B.S."/>
            <person name="Morton B.R."/>
            <person name="Clegg M.T."/>
            <person name="Duvall M.R."/>
        </authorList>
    </citation>
    <scope>NUCLEOTIDE SEQUENCE [LARGE SCALE GENOMIC DNA]</scope>
    <source>
        <strain evidence="5">GP69</strain>
    </source>
</reference>
<dbReference type="PROSITE" id="PS51257">
    <property type="entry name" value="PROKAR_LIPOPROTEIN"/>
    <property type="match status" value="1"/>
</dbReference>
<evidence type="ECO:0000313" key="5">
    <source>
        <dbReference type="EMBL" id="SOY28088.1"/>
    </source>
</evidence>
<dbReference type="OrthoDB" id="9810906at2"/>
<dbReference type="Gene3D" id="3.60.21.10">
    <property type="match status" value="1"/>
</dbReference>
<dbReference type="PANTHER" id="PTHR33393">
    <property type="entry name" value="POLYGLUTAMINE SYNTHESIS ACCESSORY PROTEIN RV0574C-RELATED"/>
    <property type="match status" value="1"/>
</dbReference>
<sequence length="399" mass="43885">MMKKKLEGLLLLLCLALSGCGNREAQAVVPFPSAQAAEEVPGQPKDNIQPKDNTQPSEGTAGTTETAASEPAQEPEDTGYDFTVCFAGDINLDENWGTTQFMSAQENGIYDCISEELVSAMQEADIMCLNNEFTYSTGGEPLAGKAYTFRAMPERVEVLHQLGVDAVTLANNHVYDYGKEALLDTFGVLEEAEIPYFGAGRNLEEAGKPLYLEIQGKTVALVAASRAEKNKMTPQATDTEPGILRCYDTELFLDTIREAKENSDFCIAFVHWGTEYSFALEQVQPDTGKQYLDAGADAVIGAHTHCLQGMEYYDGKPIIYSLGNYWFNEKTLDTMLLQLHFSGDEESAQLTVQVIPAVQSGYRTVYAADAGEQRRIYDFLEEISVNVRISDEGIVSEVK</sequence>
<evidence type="ECO:0000313" key="6">
    <source>
        <dbReference type="Proteomes" id="UP000236311"/>
    </source>
</evidence>
<dbReference type="CDD" id="cd07381">
    <property type="entry name" value="MPP_CapA"/>
    <property type="match status" value="1"/>
</dbReference>
<dbReference type="Pfam" id="PF09587">
    <property type="entry name" value="PGA_cap"/>
    <property type="match status" value="1"/>
</dbReference>
<dbReference type="InterPro" id="IPR029052">
    <property type="entry name" value="Metallo-depent_PP-like"/>
</dbReference>
<gene>
    <name evidence="5" type="primary">capA_2</name>
    <name evidence="5" type="ORF">AMURIS_00796</name>
</gene>
<accession>A0A2K4ZC97</accession>
<dbReference type="Proteomes" id="UP000236311">
    <property type="component" value="Unassembled WGS sequence"/>
</dbReference>
<dbReference type="InterPro" id="IPR052169">
    <property type="entry name" value="CW_Biosynth-Accessory"/>
</dbReference>
<dbReference type="PANTHER" id="PTHR33393:SF13">
    <property type="entry name" value="PGA BIOSYNTHESIS PROTEIN CAPA"/>
    <property type="match status" value="1"/>
</dbReference>
<dbReference type="AlphaFoldDB" id="A0A2K4ZC97"/>
<dbReference type="EMBL" id="OFSM01000003">
    <property type="protein sequence ID" value="SOY28088.1"/>
    <property type="molecule type" value="Genomic_DNA"/>
</dbReference>
<comment type="similarity">
    <text evidence="1">Belongs to the CapA family.</text>
</comment>
<evidence type="ECO:0000256" key="3">
    <source>
        <dbReference type="SAM" id="SignalP"/>
    </source>
</evidence>
<evidence type="ECO:0000256" key="1">
    <source>
        <dbReference type="ARBA" id="ARBA00005662"/>
    </source>
</evidence>
<keyword evidence="3" id="KW-0732">Signal</keyword>
<keyword evidence="6" id="KW-1185">Reference proteome</keyword>
<dbReference type="SMART" id="SM00854">
    <property type="entry name" value="PGA_cap"/>
    <property type="match status" value="1"/>
</dbReference>
<feature type="region of interest" description="Disordered" evidence="2">
    <location>
        <begin position="34"/>
        <end position="77"/>
    </location>
</feature>
<name>A0A2K4ZC97_9FIRM</name>
<feature type="domain" description="Capsule synthesis protein CapA" evidence="4">
    <location>
        <begin position="83"/>
        <end position="329"/>
    </location>
</feature>
<feature type="signal peptide" evidence="3">
    <location>
        <begin position="1"/>
        <end position="27"/>
    </location>
</feature>
<dbReference type="RefSeq" id="WP_103238189.1">
    <property type="nucleotide sequence ID" value="NZ_CANRXC010000010.1"/>
</dbReference>
<dbReference type="InterPro" id="IPR019079">
    <property type="entry name" value="Capsule_synth_CapA"/>
</dbReference>
<feature type="compositionally biased region" description="Low complexity" evidence="2">
    <location>
        <begin position="56"/>
        <end position="72"/>
    </location>
</feature>
<organism evidence="5 6">
    <name type="scientific">Acetatifactor muris</name>
    <dbReference type="NCBI Taxonomy" id="879566"/>
    <lineage>
        <taxon>Bacteria</taxon>
        <taxon>Bacillati</taxon>
        <taxon>Bacillota</taxon>
        <taxon>Clostridia</taxon>
        <taxon>Lachnospirales</taxon>
        <taxon>Lachnospiraceae</taxon>
        <taxon>Acetatifactor</taxon>
    </lineage>
</organism>
<protein>
    <submittedName>
        <fullName evidence="5">Capsule biosynthesis protein CapA</fullName>
    </submittedName>
</protein>
<proteinExistence type="inferred from homology"/>
<evidence type="ECO:0000256" key="2">
    <source>
        <dbReference type="SAM" id="MobiDB-lite"/>
    </source>
</evidence>
<dbReference type="SUPFAM" id="SSF56300">
    <property type="entry name" value="Metallo-dependent phosphatases"/>
    <property type="match status" value="1"/>
</dbReference>
<evidence type="ECO:0000259" key="4">
    <source>
        <dbReference type="SMART" id="SM00854"/>
    </source>
</evidence>
<feature type="chain" id="PRO_5014429203" evidence="3">
    <location>
        <begin position="28"/>
        <end position="399"/>
    </location>
</feature>